<feature type="transmembrane region" description="Helical" evidence="3">
    <location>
        <begin position="103"/>
        <end position="122"/>
    </location>
</feature>
<dbReference type="InterPro" id="IPR050482">
    <property type="entry name" value="Sensor_HK_TwoCompSys"/>
</dbReference>
<protein>
    <submittedName>
        <fullName evidence="5">Sensor histidine kinase DesK</fullName>
        <ecNumber evidence="5">2.7.13.3</ecNumber>
    </submittedName>
</protein>
<feature type="domain" description="Signal transduction histidine kinase subgroup 3 dimerisation and phosphoacceptor" evidence="4">
    <location>
        <begin position="142"/>
        <end position="207"/>
    </location>
</feature>
<dbReference type="GO" id="GO:0016020">
    <property type="term" value="C:membrane"/>
    <property type="evidence" value="ECO:0007669"/>
    <property type="project" value="InterPro"/>
</dbReference>
<dbReference type="Pfam" id="PF07730">
    <property type="entry name" value="HisKA_3"/>
    <property type="match status" value="1"/>
</dbReference>
<dbReference type="Gene3D" id="1.20.5.1930">
    <property type="match status" value="1"/>
</dbReference>
<keyword evidence="2 5" id="KW-0418">Kinase</keyword>
<dbReference type="GO" id="GO:0000155">
    <property type="term" value="F:phosphorelay sensor kinase activity"/>
    <property type="evidence" value="ECO:0007669"/>
    <property type="project" value="InterPro"/>
</dbReference>
<dbReference type="CDD" id="cd16917">
    <property type="entry name" value="HATPase_UhpB-NarQ-NarX-like"/>
    <property type="match status" value="1"/>
</dbReference>
<evidence type="ECO:0000256" key="1">
    <source>
        <dbReference type="ARBA" id="ARBA00022679"/>
    </source>
</evidence>
<keyword evidence="3" id="KW-0472">Membrane</keyword>
<evidence type="ECO:0000259" key="4">
    <source>
        <dbReference type="Pfam" id="PF07730"/>
    </source>
</evidence>
<evidence type="ECO:0000256" key="2">
    <source>
        <dbReference type="ARBA" id="ARBA00022777"/>
    </source>
</evidence>
<dbReference type="PANTHER" id="PTHR24421:SF63">
    <property type="entry name" value="SENSOR HISTIDINE KINASE DESK"/>
    <property type="match status" value="1"/>
</dbReference>
<reference evidence="5" key="1">
    <citation type="submission" date="2016-10" db="EMBL/GenBank/DDBJ databases">
        <title>Sequence of Gallionella enrichment culture.</title>
        <authorList>
            <person name="Poehlein A."/>
            <person name="Muehling M."/>
            <person name="Daniel R."/>
        </authorList>
    </citation>
    <scope>NUCLEOTIDE SEQUENCE</scope>
</reference>
<dbReference type="InterPro" id="IPR036890">
    <property type="entry name" value="HATPase_C_sf"/>
</dbReference>
<organism evidence="5">
    <name type="scientific">mine drainage metagenome</name>
    <dbReference type="NCBI Taxonomy" id="410659"/>
    <lineage>
        <taxon>unclassified sequences</taxon>
        <taxon>metagenomes</taxon>
        <taxon>ecological metagenomes</taxon>
    </lineage>
</organism>
<dbReference type="AlphaFoldDB" id="A0A1J5Q368"/>
<dbReference type="Gene3D" id="3.30.565.10">
    <property type="entry name" value="Histidine kinase-like ATPase, C-terminal domain"/>
    <property type="match status" value="1"/>
</dbReference>
<accession>A0A1J5Q368</accession>
<sequence length="326" mass="34539">MASVAGFAAVFLLGFYRVRVRRLRGADEPRRWEVWLVLVVEAALVGGMGLAARESALAGLVFIAVSSVFFLPVREAVGVVVVLVAAGEVLPRTIPGWAPIDSLSLQVVIASIAVFGVTQVMARNVELARARTELADLAVARERERMARDVHDILGHSLTVITVKAELAGRLLPEFPERAAREVADVEQLARAALADVRVTVSGFRAVSLANELASARVALEAAGVEAHLPSAADEVPENLRELFAWTVREGTTNVVRHAAARTCEITLTSTHVRVSDDGVGPDGSETTGSGLVGLRERASAAGARVVLGRSASGGFDLCVELGSRW</sequence>
<dbReference type="PANTHER" id="PTHR24421">
    <property type="entry name" value="NITRATE/NITRITE SENSOR PROTEIN NARX-RELATED"/>
    <property type="match status" value="1"/>
</dbReference>
<gene>
    <name evidence="5" type="primary">desK_5</name>
    <name evidence="5" type="ORF">GALL_401630</name>
</gene>
<keyword evidence="1 5" id="KW-0808">Transferase</keyword>
<keyword evidence="3" id="KW-0812">Transmembrane</keyword>
<keyword evidence="3" id="KW-1133">Transmembrane helix</keyword>
<dbReference type="InterPro" id="IPR011712">
    <property type="entry name" value="Sig_transdc_His_kin_sub3_dim/P"/>
</dbReference>
<feature type="transmembrane region" description="Helical" evidence="3">
    <location>
        <begin position="32"/>
        <end position="52"/>
    </location>
</feature>
<dbReference type="GO" id="GO:0046983">
    <property type="term" value="F:protein dimerization activity"/>
    <property type="evidence" value="ECO:0007669"/>
    <property type="project" value="InterPro"/>
</dbReference>
<evidence type="ECO:0000256" key="3">
    <source>
        <dbReference type="SAM" id="Phobius"/>
    </source>
</evidence>
<evidence type="ECO:0000313" key="5">
    <source>
        <dbReference type="EMBL" id="OIQ78134.1"/>
    </source>
</evidence>
<dbReference type="SUPFAM" id="SSF55874">
    <property type="entry name" value="ATPase domain of HSP90 chaperone/DNA topoisomerase II/histidine kinase"/>
    <property type="match status" value="1"/>
</dbReference>
<feature type="transmembrane region" description="Helical" evidence="3">
    <location>
        <begin position="59"/>
        <end position="83"/>
    </location>
</feature>
<dbReference type="EC" id="2.7.13.3" evidence="5"/>
<name>A0A1J5Q368_9ZZZZ</name>
<proteinExistence type="predicted"/>
<dbReference type="EMBL" id="MLJW01001461">
    <property type="protein sequence ID" value="OIQ78134.1"/>
    <property type="molecule type" value="Genomic_DNA"/>
</dbReference>
<comment type="caution">
    <text evidence="5">The sequence shown here is derived from an EMBL/GenBank/DDBJ whole genome shotgun (WGS) entry which is preliminary data.</text>
</comment>